<organism evidence="2 4">
    <name type="scientific">Paramecium primaurelia</name>
    <dbReference type="NCBI Taxonomy" id="5886"/>
    <lineage>
        <taxon>Eukaryota</taxon>
        <taxon>Sar</taxon>
        <taxon>Alveolata</taxon>
        <taxon>Ciliophora</taxon>
        <taxon>Intramacronucleata</taxon>
        <taxon>Oligohymenophorea</taxon>
        <taxon>Peniculida</taxon>
        <taxon>Parameciidae</taxon>
        <taxon>Paramecium</taxon>
    </lineage>
</organism>
<dbReference type="Proteomes" id="UP000688137">
    <property type="component" value="Unassembled WGS sequence"/>
</dbReference>
<keyword evidence="1" id="KW-0812">Transmembrane</keyword>
<feature type="transmembrane region" description="Helical" evidence="1">
    <location>
        <begin position="35"/>
        <end position="54"/>
    </location>
</feature>
<keyword evidence="1" id="KW-1133">Transmembrane helix</keyword>
<name>A0A8S1Q4N3_PARPR</name>
<evidence type="ECO:0000313" key="4">
    <source>
        <dbReference type="Proteomes" id="UP000688137"/>
    </source>
</evidence>
<dbReference type="EMBL" id="CAJJDM010000149">
    <property type="protein sequence ID" value="CAD8110626.1"/>
    <property type="molecule type" value="Genomic_DNA"/>
</dbReference>
<keyword evidence="1" id="KW-0472">Membrane</keyword>
<evidence type="ECO:0000313" key="3">
    <source>
        <dbReference type="EMBL" id="CAD8110628.1"/>
    </source>
</evidence>
<sequence>MNQPGKGIILREQSFLGLFRLTTQKKCKKQIDFHFNKLISSIISIYYAVLYYDYKSQKDISINNRVI</sequence>
<evidence type="ECO:0000256" key="1">
    <source>
        <dbReference type="SAM" id="Phobius"/>
    </source>
</evidence>
<accession>A0A8S1Q4N3</accession>
<comment type="caution">
    <text evidence="2">The sequence shown here is derived from an EMBL/GenBank/DDBJ whole genome shotgun (WGS) entry which is preliminary data.</text>
</comment>
<reference evidence="2" key="1">
    <citation type="submission" date="2021-01" db="EMBL/GenBank/DDBJ databases">
        <authorList>
            <consortium name="Genoscope - CEA"/>
            <person name="William W."/>
        </authorList>
    </citation>
    <scope>NUCLEOTIDE SEQUENCE</scope>
</reference>
<evidence type="ECO:0000313" key="2">
    <source>
        <dbReference type="EMBL" id="CAD8110626.1"/>
    </source>
</evidence>
<dbReference type="EMBL" id="CAJJDM010000149">
    <property type="protein sequence ID" value="CAD8110628.1"/>
    <property type="molecule type" value="Genomic_DNA"/>
</dbReference>
<proteinExistence type="predicted"/>
<keyword evidence="4" id="KW-1185">Reference proteome</keyword>
<gene>
    <name evidence="2" type="ORF">PPRIM_AZ9-3.1.T1450005</name>
    <name evidence="3" type="ORF">PPRIM_AZ9-3.1.T1450006</name>
</gene>
<dbReference type="AlphaFoldDB" id="A0A8S1Q4N3"/>
<protein>
    <submittedName>
        <fullName evidence="2">Uncharacterized protein</fullName>
    </submittedName>
</protein>